<dbReference type="AlphaFoldDB" id="A0A0A1ZAV8"/>
<evidence type="ECO:0000313" key="5">
    <source>
        <dbReference type="Proteomes" id="UP000030060"/>
    </source>
</evidence>
<dbReference type="Gene3D" id="3.40.50.2300">
    <property type="match status" value="1"/>
</dbReference>
<dbReference type="PROSITE" id="PS50110">
    <property type="entry name" value="RESPONSE_REGULATORY"/>
    <property type="match status" value="1"/>
</dbReference>
<dbReference type="CDD" id="cd00156">
    <property type="entry name" value="REC"/>
    <property type="match status" value="1"/>
</dbReference>
<dbReference type="InterPro" id="IPR011006">
    <property type="entry name" value="CheY-like_superfamily"/>
</dbReference>
<dbReference type="OrthoDB" id="9784719at2"/>
<dbReference type="Proteomes" id="UP000030060">
    <property type="component" value="Unassembled WGS sequence"/>
</dbReference>
<evidence type="ECO:0000256" key="1">
    <source>
        <dbReference type="ARBA" id="ARBA00022553"/>
    </source>
</evidence>
<dbReference type="Pfam" id="PF00072">
    <property type="entry name" value="Response_reg"/>
    <property type="match status" value="1"/>
</dbReference>
<feature type="modified residue" description="4-aspartylphosphate" evidence="2">
    <location>
        <position position="56"/>
    </location>
</feature>
<name>A0A0A1ZAV8_PSEFL</name>
<dbReference type="PANTHER" id="PTHR44591">
    <property type="entry name" value="STRESS RESPONSE REGULATOR PROTEIN 1"/>
    <property type="match status" value="1"/>
</dbReference>
<sequence>MAQPSILVLEDDEIIRSLMVDVLEDFGAVVTSFPSADEGMIYLERGDDPVDLIVSDIQMPGLLNGYDLSRVVAHRWPSVPVVLTSGNTKLAAQLGGSVRFLPKPWSSEHLIECVQTALTQQGLSMH</sequence>
<dbReference type="GO" id="GO:0000160">
    <property type="term" value="P:phosphorelay signal transduction system"/>
    <property type="evidence" value="ECO:0007669"/>
    <property type="project" value="InterPro"/>
</dbReference>
<dbReference type="PANTHER" id="PTHR44591:SF3">
    <property type="entry name" value="RESPONSE REGULATORY DOMAIN-CONTAINING PROTEIN"/>
    <property type="match status" value="1"/>
</dbReference>
<dbReference type="RefSeq" id="WP_038841617.1">
    <property type="nucleotide sequence ID" value="NZ_ASGY01000002.1"/>
</dbReference>
<feature type="domain" description="Response regulatory" evidence="3">
    <location>
        <begin position="5"/>
        <end position="118"/>
    </location>
</feature>
<evidence type="ECO:0000256" key="2">
    <source>
        <dbReference type="PROSITE-ProRule" id="PRU00169"/>
    </source>
</evidence>
<dbReference type="EMBL" id="ASGY01000002">
    <property type="protein sequence ID" value="KGE69982.1"/>
    <property type="molecule type" value="Genomic_DNA"/>
</dbReference>
<evidence type="ECO:0000313" key="4">
    <source>
        <dbReference type="EMBL" id="KGE69982.1"/>
    </source>
</evidence>
<keyword evidence="1 2" id="KW-0597">Phosphoprotein</keyword>
<accession>A0A0A1ZAV8</accession>
<comment type="caution">
    <text evidence="4">The sequence shown here is derived from an EMBL/GenBank/DDBJ whole genome shotgun (WGS) entry which is preliminary data.</text>
</comment>
<reference evidence="4 5" key="1">
    <citation type="journal article" date="2013" name="Genome Announc.">
        <title>Draft Genome Sequence of Pseudomonas fluorescens LMG 5329, a White Line-Inducing Principle-Producing Bioindicator for the Mushroom Pathogen Pseudomonas tolaasii.</title>
        <authorList>
            <person name="Ghequire M.G."/>
            <person name="Rokni-Zadeh H."/>
            <person name="Zarrineh P."/>
            <person name="De Mot R."/>
        </authorList>
    </citation>
    <scope>NUCLEOTIDE SEQUENCE [LARGE SCALE GENOMIC DNA]</scope>
    <source>
        <strain evidence="4 5">LMG 5329</strain>
    </source>
</reference>
<dbReference type="SUPFAM" id="SSF52172">
    <property type="entry name" value="CheY-like"/>
    <property type="match status" value="1"/>
</dbReference>
<organism evidence="4 5">
    <name type="scientific">Pseudomonas fluorescens LMG 5329</name>
    <dbReference type="NCBI Taxonomy" id="1324332"/>
    <lineage>
        <taxon>Bacteria</taxon>
        <taxon>Pseudomonadati</taxon>
        <taxon>Pseudomonadota</taxon>
        <taxon>Gammaproteobacteria</taxon>
        <taxon>Pseudomonadales</taxon>
        <taxon>Pseudomonadaceae</taxon>
        <taxon>Pseudomonas</taxon>
    </lineage>
</organism>
<gene>
    <name evidence="4" type="ORF">K814_0100090</name>
</gene>
<protein>
    <submittedName>
        <fullName evidence="4">Transcriptional regulator</fullName>
    </submittedName>
</protein>
<dbReference type="InterPro" id="IPR050595">
    <property type="entry name" value="Bact_response_regulator"/>
</dbReference>
<evidence type="ECO:0000259" key="3">
    <source>
        <dbReference type="PROSITE" id="PS50110"/>
    </source>
</evidence>
<dbReference type="SMART" id="SM00448">
    <property type="entry name" value="REC"/>
    <property type="match status" value="1"/>
</dbReference>
<dbReference type="InterPro" id="IPR001789">
    <property type="entry name" value="Sig_transdc_resp-reg_receiver"/>
</dbReference>
<proteinExistence type="predicted"/>